<name>A0A087VV07_9BIFI</name>
<evidence type="ECO:0000256" key="1">
    <source>
        <dbReference type="SAM" id="MobiDB-lite"/>
    </source>
</evidence>
<evidence type="ECO:0000313" key="2">
    <source>
        <dbReference type="EMBL" id="AIC92171.1"/>
    </source>
</evidence>
<protein>
    <recommendedName>
        <fullName evidence="4">Holin</fullName>
    </recommendedName>
</protein>
<dbReference type="AlphaFoldDB" id="A0A087VV07"/>
<dbReference type="KEGG" id="bii:BINDI_0906"/>
<keyword evidence="3" id="KW-1185">Reference proteome</keyword>
<dbReference type="HOGENOM" id="CLU_2421064_0_0_11"/>
<feature type="region of interest" description="Disordered" evidence="1">
    <location>
        <begin position="1"/>
        <end position="20"/>
    </location>
</feature>
<gene>
    <name evidence="2" type="ORF">BINDI_0906</name>
</gene>
<dbReference type="Proteomes" id="UP000028569">
    <property type="component" value="Chromosome"/>
</dbReference>
<organism evidence="2 3">
    <name type="scientific">Bifidobacterium [indicum] DSM 20214 = LMG 11587</name>
    <dbReference type="NCBI Taxonomy" id="1341694"/>
    <lineage>
        <taxon>Bacteria</taxon>
        <taxon>Bacillati</taxon>
        <taxon>Actinomycetota</taxon>
        <taxon>Actinomycetes</taxon>
        <taxon>Bifidobacteriales</taxon>
        <taxon>Bifidobacteriaceae</taxon>
        <taxon>Bifidobacterium</taxon>
    </lineage>
</organism>
<evidence type="ECO:0000313" key="3">
    <source>
        <dbReference type="Proteomes" id="UP000028569"/>
    </source>
</evidence>
<dbReference type="EMBL" id="CP006018">
    <property type="protein sequence ID" value="AIC92171.1"/>
    <property type="molecule type" value="Genomic_DNA"/>
</dbReference>
<accession>A0A087VV07</accession>
<dbReference type="Pfam" id="PF16945">
    <property type="entry name" value="Phage_r1t_holin"/>
    <property type="match status" value="1"/>
</dbReference>
<proteinExistence type="predicted"/>
<dbReference type="RefSeq" id="WP_202805343.1">
    <property type="nucleotide sequence ID" value="NZ_CP006018.1"/>
</dbReference>
<sequence>MTDPETMPRHATPCPPRSQSGLANWAKAAAVRAVKTAAQAALAAVPASAATIGTVDWPLVAGTAALSAMMSLLTSIAGLPEVDSGASVRQMAGK</sequence>
<dbReference type="InterPro" id="IPR020109">
    <property type="entry name" value="Holin_r1t"/>
</dbReference>
<evidence type="ECO:0008006" key="4">
    <source>
        <dbReference type="Google" id="ProtNLM"/>
    </source>
</evidence>
<reference evidence="2 3" key="1">
    <citation type="journal article" date="2014" name="Appl. Environ. Microbiol.">
        <title>Genomic encyclopedia of type strains of the genus Bifidobacterium.</title>
        <authorList>
            <person name="Milani C."/>
            <person name="Lugli G.A."/>
            <person name="Duranti S."/>
            <person name="Turroni F."/>
            <person name="Bottacini F."/>
            <person name="Mangifesta M."/>
            <person name="Sanchez B."/>
            <person name="Viappiani A."/>
            <person name="Mancabelli L."/>
            <person name="Taminiau B."/>
            <person name="Delcenserie V."/>
            <person name="Barrangou R."/>
            <person name="Margolles A."/>
            <person name="van Sinderen D."/>
            <person name="Ventura M."/>
        </authorList>
    </citation>
    <scope>NUCLEOTIDE SEQUENCE [LARGE SCALE GENOMIC DNA]</scope>
    <source>
        <strain evidence="2 3">LMG 11587</strain>
    </source>
</reference>